<accession>A0A1E7FWT4</accession>
<name>A0A1E7FWT4_9STRA</name>
<evidence type="ECO:0000256" key="5">
    <source>
        <dbReference type="SAM" id="Phobius"/>
    </source>
</evidence>
<comment type="subcellular location">
    <subcellularLocation>
        <location evidence="1">Membrane</location>
        <topology evidence="1">Multi-pass membrane protein</topology>
    </subcellularLocation>
</comment>
<dbReference type="Proteomes" id="UP000095751">
    <property type="component" value="Unassembled WGS sequence"/>
</dbReference>
<keyword evidence="3 5" id="KW-1133">Transmembrane helix</keyword>
<dbReference type="EMBL" id="KV784353">
    <property type="protein sequence ID" value="OEU22612.1"/>
    <property type="molecule type" value="Genomic_DNA"/>
</dbReference>
<feature type="transmembrane region" description="Helical" evidence="5">
    <location>
        <begin position="146"/>
        <end position="167"/>
    </location>
</feature>
<evidence type="ECO:0000256" key="1">
    <source>
        <dbReference type="ARBA" id="ARBA00004141"/>
    </source>
</evidence>
<organism evidence="6 7">
    <name type="scientific">Fragilariopsis cylindrus CCMP1102</name>
    <dbReference type="NCBI Taxonomy" id="635003"/>
    <lineage>
        <taxon>Eukaryota</taxon>
        <taxon>Sar</taxon>
        <taxon>Stramenopiles</taxon>
        <taxon>Ochrophyta</taxon>
        <taxon>Bacillariophyta</taxon>
        <taxon>Bacillariophyceae</taxon>
        <taxon>Bacillariophycidae</taxon>
        <taxon>Bacillariales</taxon>
        <taxon>Bacillariaceae</taxon>
        <taxon>Fragilariopsis</taxon>
    </lineage>
</organism>
<gene>
    <name evidence="6" type="ORF">FRACYDRAFT_267342</name>
</gene>
<evidence type="ECO:0000313" key="6">
    <source>
        <dbReference type="EMBL" id="OEU22612.1"/>
    </source>
</evidence>
<dbReference type="GO" id="GO:0016020">
    <property type="term" value="C:membrane"/>
    <property type="evidence" value="ECO:0007669"/>
    <property type="project" value="UniProtKB-SubCell"/>
</dbReference>
<dbReference type="PANTHER" id="PTHR28128">
    <property type="entry name" value="GOLGI APPARATUS MEMBRANE PROTEIN TVP15"/>
    <property type="match status" value="1"/>
</dbReference>
<keyword evidence="4 5" id="KW-0472">Membrane</keyword>
<reference evidence="6 7" key="1">
    <citation type="submission" date="2016-09" db="EMBL/GenBank/DDBJ databases">
        <title>Extensive genetic diversity and differential bi-allelic expression allows diatom success in the polar Southern Ocean.</title>
        <authorList>
            <consortium name="DOE Joint Genome Institute"/>
            <person name="Mock T."/>
            <person name="Otillar R.P."/>
            <person name="Strauss J."/>
            <person name="Dupont C."/>
            <person name="Frickenhaus S."/>
            <person name="Maumus F."/>
            <person name="Mcmullan M."/>
            <person name="Sanges R."/>
            <person name="Schmutz J."/>
            <person name="Toseland A."/>
            <person name="Valas R."/>
            <person name="Veluchamy A."/>
            <person name="Ward B.J."/>
            <person name="Allen A."/>
            <person name="Barry K."/>
            <person name="Falciatore A."/>
            <person name="Ferrante M."/>
            <person name="Fortunato A.E."/>
            <person name="Gloeckner G."/>
            <person name="Gruber A."/>
            <person name="Hipkin R."/>
            <person name="Janech M."/>
            <person name="Kroth P."/>
            <person name="Leese F."/>
            <person name="Lindquist E."/>
            <person name="Lyon B.R."/>
            <person name="Martin J."/>
            <person name="Mayer C."/>
            <person name="Parker M."/>
            <person name="Quesneville H."/>
            <person name="Raymond J."/>
            <person name="Uhlig C."/>
            <person name="Valentin K.U."/>
            <person name="Worden A.Z."/>
            <person name="Armbrust E.V."/>
            <person name="Bowler C."/>
            <person name="Green B."/>
            <person name="Moulton V."/>
            <person name="Van Oosterhout C."/>
            <person name="Grigoriev I."/>
        </authorList>
    </citation>
    <scope>NUCLEOTIDE SEQUENCE [LARGE SCALE GENOMIC DNA]</scope>
    <source>
        <strain evidence="6 7">CCMP1102</strain>
    </source>
</reference>
<evidence type="ECO:0000256" key="4">
    <source>
        <dbReference type="ARBA" id="ARBA00023136"/>
    </source>
</evidence>
<feature type="transmembrane region" description="Helical" evidence="5">
    <location>
        <begin position="121"/>
        <end position="140"/>
    </location>
</feature>
<protein>
    <recommendedName>
        <fullName evidence="8">Calmodulin</fullName>
    </recommendedName>
</protein>
<dbReference type="InParanoid" id="A0A1E7FWT4"/>
<evidence type="ECO:0000313" key="7">
    <source>
        <dbReference type="Proteomes" id="UP000095751"/>
    </source>
</evidence>
<evidence type="ECO:0000256" key="2">
    <source>
        <dbReference type="ARBA" id="ARBA00022692"/>
    </source>
</evidence>
<evidence type="ECO:0008006" key="8">
    <source>
        <dbReference type="Google" id="ProtNLM"/>
    </source>
</evidence>
<dbReference type="InterPro" id="IPR013714">
    <property type="entry name" value="Golgi_TVP15"/>
</dbReference>
<dbReference type="KEGG" id="fcy:FRACYDRAFT_267342"/>
<dbReference type="AlphaFoldDB" id="A0A1E7FWT4"/>
<feature type="transmembrane region" description="Helical" evidence="5">
    <location>
        <begin position="54"/>
        <end position="71"/>
    </location>
</feature>
<keyword evidence="2 5" id="KW-0812">Transmembrane</keyword>
<keyword evidence="7" id="KW-1185">Reference proteome</keyword>
<evidence type="ECO:0000256" key="3">
    <source>
        <dbReference type="ARBA" id="ARBA00022989"/>
    </source>
</evidence>
<dbReference type="OrthoDB" id="43431at2759"/>
<feature type="transmembrane region" description="Helical" evidence="5">
    <location>
        <begin position="77"/>
        <end position="101"/>
    </location>
</feature>
<dbReference type="PANTHER" id="PTHR28128:SF1">
    <property type="entry name" value="GOLGI APPARATUS MEMBRANE PROTEIN TVP15"/>
    <property type="match status" value="1"/>
</dbReference>
<proteinExistence type="predicted"/>
<dbReference type="InterPro" id="IPR011992">
    <property type="entry name" value="EF-hand-dom_pair"/>
</dbReference>
<dbReference type="SUPFAM" id="SSF47473">
    <property type="entry name" value="EF-hand"/>
    <property type="match status" value="1"/>
</dbReference>
<sequence length="266" mass="29858">MTTNQNNNNSMTMDNISQIAKSAFTTENLEAAGRFTKEKAMEIKKQAEDGDQSLRFLALIGGIACIIVGIFETTSHIMRLHLVGALIDICVVLLGVIVVILEGKDMLLSESFVQKIHKYALFLKFLWGRGMLYLFIGALQLYQIDLFNLICGGYMCAIGGLYIVVGYRTANKLKTMRKSLYSEDTLRVKFQNADIEGDGLNVQQFQSLCVDLGLDLTGKEIEAAFGYIQRMNDGITTDKLRYESFLAWWSSFDGEGQVDENEFIFV</sequence>